<feature type="region of interest" description="Disordered" evidence="10">
    <location>
        <begin position="1"/>
        <end position="20"/>
    </location>
</feature>
<evidence type="ECO:0000256" key="3">
    <source>
        <dbReference type="ARBA" id="ARBA00022801"/>
    </source>
</evidence>
<keyword evidence="3" id="KW-0378">Hydrolase</keyword>
<proteinExistence type="inferred from homology"/>
<name>A0A849A5W8_9ACTN</name>
<feature type="compositionally biased region" description="Basic residues" evidence="10">
    <location>
        <begin position="11"/>
        <end position="20"/>
    </location>
</feature>
<reference evidence="14 15" key="1">
    <citation type="submission" date="2020-05" db="EMBL/GenBank/DDBJ databases">
        <title>Nakamurella sp. DB0629 isolated from air conditioner.</title>
        <authorList>
            <person name="Kim D.H."/>
            <person name="Kim D.-U."/>
        </authorList>
    </citation>
    <scope>NUCLEOTIDE SEQUENCE [LARGE SCALE GENOMIC DNA]</scope>
    <source>
        <strain evidence="14 15">DB0629</strain>
    </source>
</reference>
<feature type="chain" id="PRO_5038379637" evidence="12">
    <location>
        <begin position="41"/>
        <end position="488"/>
    </location>
</feature>
<feature type="transmembrane region" description="Helical" evidence="11">
    <location>
        <begin position="455"/>
        <end position="478"/>
    </location>
</feature>
<evidence type="ECO:0000256" key="8">
    <source>
        <dbReference type="PIRSR" id="PIRSR618044-2"/>
    </source>
</evidence>
<dbReference type="GO" id="GO:0008360">
    <property type="term" value="P:regulation of cell shape"/>
    <property type="evidence" value="ECO:0007669"/>
    <property type="project" value="UniProtKB-KW"/>
</dbReference>
<keyword evidence="5" id="KW-0573">Peptidoglycan synthesis</keyword>
<feature type="compositionally biased region" description="Polar residues" evidence="10">
    <location>
        <begin position="414"/>
        <end position="423"/>
    </location>
</feature>
<dbReference type="AlphaFoldDB" id="A0A849A5W8"/>
<keyword evidence="11" id="KW-1133">Transmembrane helix</keyword>
<evidence type="ECO:0000256" key="10">
    <source>
        <dbReference type="SAM" id="MobiDB-lite"/>
    </source>
</evidence>
<evidence type="ECO:0000256" key="7">
    <source>
        <dbReference type="PIRSR" id="PIRSR618044-1"/>
    </source>
</evidence>
<evidence type="ECO:0000256" key="6">
    <source>
        <dbReference type="ARBA" id="ARBA00023316"/>
    </source>
</evidence>
<feature type="region of interest" description="Disordered" evidence="10">
    <location>
        <begin position="66"/>
        <end position="120"/>
    </location>
</feature>
<protein>
    <submittedName>
        <fullName evidence="14">D-alanyl-D-alanine carboxypeptidase</fullName>
    </submittedName>
</protein>
<dbReference type="Pfam" id="PF00768">
    <property type="entry name" value="Peptidase_S11"/>
    <property type="match status" value="1"/>
</dbReference>
<dbReference type="InterPro" id="IPR018044">
    <property type="entry name" value="Peptidase_S11"/>
</dbReference>
<keyword evidence="14" id="KW-0121">Carboxypeptidase</keyword>
<dbReference type="Proteomes" id="UP000562984">
    <property type="component" value="Unassembled WGS sequence"/>
</dbReference>
<keyword evidence="15" id="KW-1185">Reference proteome</keyword>
<evidence type="ECO:0000256" key="5">
    <source>
        <dbReference type="ARBA" id="ARBA00022984"/>
    </source>
</evidence>
<sequence length="488" mass="49796">MMTRPAAAPRGPHRPPTRRCRRRAATTAAALTAAVATVLAGTFALAPAVSTAAGAPAARAAATGTADYTNPVLPPTETVTTQDSSDCARRVKPPVAQDTSEAVPSGSASPTPPPVPKQPVGGEQLGKCGVLVPAPSAPLPPDISAQAWLIADLTTGDVLAAKDPHGRYRPASTQKLLAMNVFLRNFKDLNKVVTGTTEDAEQEGSRVGIGPGGKYTVKQLMTYLLLGSGNDVAHALAVANGGVDKTVAEMNKRAKALGALDTHASTVSGLDGPGQMTSAYDLALIARSDMTLKPFAELDATKYAKVPGYGEYEAFSIPNENQLVSNYPGGIGGKTGFTDAAGNTYVGIAERGGRRLVVTMLAGTQYPRKQWMQAASLLDWGFALDRGAAPIGRLVNSAADATAGTPSAAPEPSRTGTVLSAPSTVPRSTMTLPTTTPTPTVAAAETGSGSSGSTVVLWVVLAAVLLAGAVAVVVGLRVGGSRSSDRQQ</sequence>
<feature type="binding site" evidence="8">
    <location>
        <position position="334"/>
    </location>
    <ligand>
        <name>substrate</name>
    </ligand>
</feature>
<evidence type="ECO:0000256" key="9">
    <source>
        <dbReference type="RuleBase" id="RU004016"/>
    </source>
</evidence>
<dbReference type="EMBL" id="JABEND010000004">
    <property type="protein sequence ID" value="NNG35959.1"/>
    <property type="molecule type" value="Genomic_DNA"/>
</dbReference>
<feature type="active site" evidence="7">
    <location>
        <position position="228"/>
    </location>
</feature>
<dbReference type="RefSeq" id="WP_171199634.1">
    <property type="nucleotide sequence ID" value="NZ_JABEND010000004.1"/>
</dbReference>
<evidence type="ECO:0000313" key="14">
    <source>
        <dbReference type="EMBL" id="NNG35959.1"/>
    </source>
</evidence>
<evidence type="ECO:0000256" key="2">
    <source>
        <dbReference type="ARBA" id="ARBA00022729"/>
    </source>
</evidence>
<feature type="domain" description="Peptidase S11 D-alanyl-D-alanine carboxypeptidase A N-terminal" evidence="13">
    <location>
        <begin position="139"/>
        <end position="360"/>
    </location>
</feature>
<dbReference type="GO" id="GO:0071555">
    <property type="term" value="P:cell wall organization"/>
    <property type="evidence" value="ECO:0007669"/>
    <property type="project" value="UniProtKB-KW"/>
</dbReference>
<feature type="active site" description="Proton acceptor" evidence="7">
    <location>
        <position position="175"/>
    </location>
</feature>
<dbReference type="PANTHER" id="PTHR21581">
    <property type="entry name" value="D-ALANYL-D-ALANINE CARBOXYPEPTIDASE"/>
    <property type="match status" value="1"/>
</dbReference>
<feature type="active site" description="Acyl-ester intermediate" evidence="7">
    <location>
        <position position="172"/>
    </location>
</feature>
<dbReference type="SUPFAM" id="SSF56601">
    <property type="entry name" value="beta-lactamase/transpeptidase-like"/>
    <property type="match status" value="1"/>
</dbReference>
<dbReference type="PANTHER" id="PTHR21581:SF33">
    <property type="entry name" value="D-ALANYL-D-ALANINE CARBOXYPEPTIDASE DACB"/>
    <property type="match status" value="1"/>
</dbReference>
<accession>A0A849A5W8</accession>
<keyword evidence="6" id="KW-0961">Cell wall biogenesis/degradation</keyword>
<dbReference type="PRINTS" id="PR00725">
    <property type="entry name" value="DADACBPTASE1"/>
</dbReference>
<dbReference type="GO" id="GO:0009002">
    <property type="term" value="F:serine-type D-Ala-D-Ala carboxypeptidase activity"/>
    <property type="evidence" value="ECO:0007669"/>
    <property type="project" value="InterPro"/>
</dbReference>
<keyword evidence="4" id="KW-0133">Cell shape</keyword>
<evidence type="ECO:0000313" key="15">
    <source>
        <dbReference type="Proteomes" id="UP000562984"/>
    </source>
</evidence>
<keyword evidence="11" id="KW-0812">Transmembrane</keyword>
<organism evidence="14 15">
    <name type="scientific">Nakamurella aerolata</name>
    <dbReference type="NCBI Taxonomy" id="1656892"/>
    <lineage>
        <taxon>Bacteria</taxon>
        <taxon>Bacillati</taxon>
        <taxon>Actinomycetota</taxon>
        <taxon>Actinomycetes</taxon>
        <taxon>Nakamurellales</taxon>
        <taxon>Nakamurellaceae</taxon>
        <taxon>Nakamurella</taxon>
    </lineage>
</organism>
<feature type="region of interest" description="Disordered" evidence="10">
    <location>
        <begin position="402"/>
        <end position="447"/>
    </location>
</feature>
<dbReference type="Gene3D" id="3.40.710.10">
    <property type="entry name" value="DD-peptidase/beta-lactamase superfamily"/>
    <property type="match status" value="1"/>
</dbReference>
<evidence type="ECO:0000256" key="1">
    <source>
        <dbReference type="ARBA" id="ARBA00007164"/>
    </source>
</evidence>
<comment type="similarity">
    <text evidence="1 9">Belongs to the peptidase S11 family.</text>
</comment>
<feature type="compositionally biased region" description="Low complexity" evidence="10">
    <location>
        <begin position="424"/>
        <end position="447"/>
    </location>
</feature>
<keyword evidence="14" id="KW-0645">Protease</keyword>
<dbReference type="InterPro" id="IPR012338">
    <property type="entry name" value="Beta-lactam/transpept-like"/>
</dbReference>
<dbReference type="GO" id="GO:0006508">
    <property type="term" value="P:proteolysis"/>
    <property type="evidence" value="ECO:0007669"/>
    <property type="project" value="InterPro"/>
</dbReference>
<evidence type="ECO:0000256" key="11">
    <source>
        <dbReference type="SAM" id="Phobius"/>
    </source>
</evidence>
<gene>
    <name evidence="14" type="ORF">HKD39_09585</name>
</gene>
<evidence type="ECO:0000256" key="12">
    <source>
        <dbReference type="SAM" id="SignalP"/>
    </source>
</evidence>
<evidence type="ECO:0000256" key="4">
    <source>
        <dbReference type="ARBA" id="ARBA00022960"/>
    </source>
</evidence>
<feature type="signal peptide" evidence="12">
    <location>
        <begin position="1"/>
        <end position="40"/>
    </location>
</feature>
<dbReference type="GO" id="GO:0009252">
    <property type="term" value="P:peptidoglycan biosynthetic process"/>
    <property type="evidence" value="ECO:0007669"/>
    <property type="project" value="UniProtKB-KW"/>
</dbReference>
<dbReference type="InterPro" id="IPR001967">
    <property type="entry name" value="Peptidase_S11_N"/>
</dbReference>
<keyword evidence="11" id="KW-0472">Membrane</keyword>
<keyword evidence="2 12" id="KW-0732">Signal</keyword>
<evidence type="ECO:0000259" key="13">
    <source>
        <dbReference type="Pfam" id="PF00768"/>
    </source>
</evidence>
<feature type="compositionally biased region" description="Low complexity" evidence="10">
    <location>
        <begin position="1"/>
        <end position="10"/>
    </location>
</feature>
<comment type="caution">
    <text evidence="14">The sequence shown here is derived from an EMBL/GenBank/DDBJ whole genome shotgun (WGS) entry which is preliminary data.</text>
</comment>